<keyword evidence="9" id="KW-0496">Mitochondrion</keyword>
<evidence type="ECO:0000256" key="8">
    <source>
        <dbReference type="ARBA" id="ARBA00023049"/>
    </source>
</evidence>
<keyword evidence="12" id="KW-1185">Reference proteome</keyword>
<sequence length="1416" mass="159780">MERRRKSGPSMGDRGCWGNDMMSGLVLGPFAGPIPRCYPQRLLVFAKFPVLQQPQPHQPASEEEMEMHNASVGGGELLEDLSPHRPIQSIAGFLGFFGHGFANPKISAIVSLPCKHNLPIQRHTLIYLSPTPSRVATVGFFPPCAPRKTGRPHGEGCVLRSLSCSTTAYRRLLFRPRSESRLFSSNLSTTAYRRLLFRPRSASRLFSSNLCRPRPQELQLRALSCSTTAYRRLLFRPRSASRLFSSNLCRPRPQELQLRALSCSTTAYRRLLFRPRSASRLFSSNLCRPRPQELQLRALSCSTTAYRRLLFRPRSASRLFSSNLCRPRPQELQLRALSCSTTAYRRLLFRPRSACSTTAYRRLLFRPRSASRLFSSNLCRPRPQELQLRALSCSGASRWRPDLDSRNDIAEKLGFEIISEQTINECKATAVLYKHKKTGAEIMSVSNDDENKVFGIVFRTPPKDSTGIPHILEHSVLCGSRKYPLKEPFVELLKGSLHTFLNAFTYPDRTCYPVASTNTKDFYNLVDVYLDAVFFPKCVDDFQTFQQEGWHYELNNPEEDISYKGVVFNEMKGVYSQPDNILGRVSQQASCFPIFIHILITLIKKNFSAALFPENTYGVDSGGDPKVIPKLTFEEFKDFHRKYYHPSNARIWFYGDDDPNERLRILSEYLEQFESSSAPNESKVLPQKLFKEPVKIVEKYPAGDGGDLKKKHMVCLNWLLSEDPLDLETELTLGFLDHLLLGTPASPLRRILLESGLGDAIVGGGIEDELLQPQFSVGLKGVSEDDIHKVEELIMGTLKSLAEEGFAPEAVEASMNTIEFSLRENNTGSFPRGLSLMLRSIGKWIYDLDPFEPLRYEKPLQSLKARIAEEGSKAIFCPLLEKFILNNPHRVTVEMQPDPDKASRDEVDEKEILDKVKSSMTKEDLAELARATQELRLKQETPDPPEALRSVPSLSLQDIPRKPIHVPTEIGEINGVKVLQHDLFTNDVVYSEVVFDMSLLKKELLQLVPLFCQSLLEMGTKDMDFVQLNQLIGRKTGGISVYPFTSSVRGKVDPCTRIIVRGKAMAARVEDLFNLINCILQDVQFTDQQRFRQFVSQSKARMESRLRGSGHGIAAARMDAKLNVAGWIAEQMGGISYFEFLQDLEKRVDQDWEGIASSLDEIRRSLLSRKGCLINVTTDGKNLMNSMKFLEKFLDTLPSTPSIEVGSWQSRLPPVNEAIVIPTQVNYVGKAGNIYETGYQLSGSAYVISKHISNTWLWDRVRVSGGAYGGFCDFDTHSGVFSYLSYRDPNLLKTLDVYDGTDSFLRELELDDDTLTKAIIGTIGDVDAYQLPDAKADDINGILLLSLMRYLLGVTEEERERRREEILSTSLKDVKEFADAIEAVKNSGVVVAVASPDDVIRANTERSGFFEVKKVL</sequence>
<comment type="similarity">
    <text evidence="3">Belongs to the peptidase M16 family. PreP subfamily.</text>
</comment>
<dbReference type="InterPro" id="IPR011249">
    <property type="entry name" value="Metalloenz_LuxS/M16"/>
</dbReference>
<gene>
    <name evidence="11" type="ORF">C4D60_Mb09t13860</name>
</gene>
<keyword evidence="5" id="KW-0479">Metal-binding</keyword>
<evidence type="ECO:0000256" key="9">
    <source>
        <dbReference type="ARBA" id="ARBA00023128"/>
    </source>
</evidence>
<dbReference type="Pfam" id="PF08367">
    <property type="entry name" value="M16C_assoc"/>
    <property type="match status" value="1"/>
</dbReference>
<dbReference type="PANTHER" id="PTHR43016:SF13">
    <property type="entry name" value="PRESEQUENCE PROTEASE, MITOCHONDRIAL"/>
    <property type="match status" value="1"/>
</dbReference>
<dbReference type="InterPro" id="IPR007863">
    <property type="entry name" value="Peptidase_M16_C"/>
</dbReference>
<evidence type="ECO:0000256" key="5">
    <source>
        <dbReference type="ARBA" id="ARBA00022723"/>
    </source>
</evidence>
<evidence type="ECO:0000256" key="7">
    <source>
        <dbReference type="ARBA" id="ARBA00022833"/>
    </source>
</evidence>
<accession>A0A4S8IIQ5</accession>
<evidence type="ECO:0000256" key="4">
    <source>
        <dbReference type="ARBA" id="ARBA00022670"/>
    </source>
</evidence>
<dbReference type="PANTHER" id="PTHR43016">
    <property type="entry name" value="PRESEQUENCE PROTEASE"/>
    <property type="match status" value="1"/>
</dbReference>
<comment type="subcellular location">
    <subcellularLocation>
        <location evidence="2">Mitochondrion</location>
    </subcellularLocation>
</comment>
<dbReference type="InterPro" id="IPR055130">
    <property type="entry name" value="PreP_C"/>
</dbReference>
<evidence type="ECO:0000256" key="3">
    <source>
        <dbReference type="ARBA" id="ARBA00007575"/>
    </source>
</evidence>
<comment type="caution">
    <text evidence="11">The sequence shown here is derived from an EMBL/GenBank/DDBJ whole genome shotgun (WGS) entry which is preliminary data.</text>
</comment>
<evidence type="ECO:0000256" key="1">
    <source>
        <dbReference type="ARBA" id="ARBA00001947"/>
    </source>
</evidence>
<name>A0A4S8IIQ5_MUSBA</name>
<dbReference type="GO" id="GO:0009507">
    <property type="term" value="C:chloroplast"/>
    <property type="evidence" value="ECO:0007669"/>
    <property type="project" value="TreeGrafter"/>
</dbReference>
<dbReference type="GO" id="GO:0005739">
    <property type="term" value="C:mitochondrion"/>
    <property type="evidence" value="ECO:0007669"/>
    <property type="project" value="UniProtKB-SubCell"/>
</dbReference>
<proteinExistence type="inferred from homology"/>
<evidence type="ECO:0000313" key="12">
    <source>
        <dbReference type="Proteomes" id="UP000317650"/>
    </source>
</evidence>
<dbReference type="STRING" id="52838.A0A4S8IIQ5"/>
<keyword evidence="7" id="KW-0862">Zinc</keyword>
<comment type="cofactor">
    <cofactor evidence="1">
        <name>Zn(2+)</name>
        <dbReference type="ChEBI" id="CHEBI:29105"/>
    </cofactor>
</comment>
<evidence type="ECO:0000256" key="2">
    <source>
        <dbReference type="ARBA" id="ARBA00004173"/>
    </source>
</evidence>
<dbReference type="Proteomes" id="UP000317650">
    <property type="component" value="Chromosome 9"/>
</dbReference>
<dbReference type="FunFam" id="3.30.830.10:FF:000009">
    <property type="entry name" value="Presequence protease, mitochondrial"/>
    <property type="match status" value="1"/>
</dbReference>
<dbReference type="GO" id="GO:0016485">
    <property type="term" value="P:protein processing"/>
    <property type="evidence" value="ECO:0007669"/>
    <property type="project" value="TreeGrafter"/>
</dbReference>
<evidence type="ECO:0000259" key="10">
    <source>
        <dbReference type="SMART" id="SM01264"/>
    </source>
</evidence>
<dbReference type="FunFam" id="3.30.830.10:FF:000029">
    <property type="entry name" value="Presequence protease 1"/>
    <property type="match status" value="1"/>
</dbReference>
<dbReference type="Pfam" id="PF05193">
    <property type="entry name" value="Peptidase_M16_C"/>
    <property type="match status" value="1"/>
</dbReference>
<organism evidence="11 12">
    <name type="scientific">Musa balbisiana</name>
    <name type="common">Banana</name>
    <dbReference type="NCBI Taxonomy" id="52838"/>
    <lineage>
        <taxon>Eukaryota</taxon>
        <taxon>Viridiplantae</taxon>
        <taxon>Streptophyta</taxon>
        <taxon>Embryophyta</taxon>
        <taxon>Tracheophyta</taxon>
        <taxon>Spermatophyta</taxon>
        <taxon>Magnoliopsida</taxon>
        <taxon>Liliopsida</taxon>
        <taxon>Zingiberales</taxon>
        <taxon>Musaceae</taxon>
        <taxon>Musa</taxon>
    </lineage>
</organism>
<evidence type="ECO:0000313" key="11">
    <source>
        <dbReference type="EMBL" id="THU47282.1"/>
    </source>
</evidence>
<evidence type="ECO:0000256" key="6">
    <source>
        <dbReference type="ARBA" id="ARBA00022801"/>
    </source>
</evidence>
<dbReference type="InterPro" id="IPR013578">
    <property type="entry name" value="Peptidase_M16C_assoc"/>
</dbReference>
<keyword evidence="8" id="KW-0482">Metalloprotease</keyword>
<dbReference type="EMBL" id="PYDT01000010">
    <property type="protein sequence ID" value="THU47282.1"/>
    <property type="molecule type" value="Genomic_DNA"/>
</dbReference>
<reference evidence="11 12" key="1">
    <citation type="journal article" date="2019" name="Nat. Plants">
        <title>Genome sequencing of Musa balbisiana reveals subgenome evolution and function divergence in polyploid bananas.</title>
        <authorList>
            <person name="Yao X."/>
        </authorList>
    </citation>
    <scope>NUCLEOTIDE SEQUENCE [LARGE SCALE GENOMIC DNA]</scope>
    <source>
        <strain evidence="12">cv. DH-PKW</strain>
        <tissue evidence="11">Leaves</tissue>
    </source>
</reference>
<protein>
    <recommendedName>
        <fullName evidence="10">Peptidase M16C associated domain-containing protein</fullName>
    </recommendedName>
</protein>
<dbReference type="SUPFAM" id="SSF63411">
    <property type="entry name" value="LuxS/MPP-like metallohydrolase"/>
    <property type="match status" value="4"/>
</dbReference>
<feature type="domain" description="Peptidase M16C associated" evidence="10">
    <location>
        <begin position="895"/>
        <end position="1144"/>
    </location>
</feature>
<dbReference type="Pfam" id="PF00675">
    <property type="entry name" value="Peptidase_M16"/>
    <property type="match status" value="1"/>
</dbReference>
<dbReference type="Gene3D" id="3.30.830.10">
    <property type="entry name" value="Metalloenzyme, LuxS/M16 peptidase-like"/>
    <property type="match status" value="4"/>
</dbReference>
<dbReference type="InterPro" id="IPR011765">
    <property type="entry name" value="Pept_M16_N"/>
</dbReference>
<keyword evidence="4" id="KW-0645">Protease</keyword>
<dbReference type="SMART" id="SM01264">
    <property type="entry name" value="M16C_associated"/>
    <property type="match status" value="1"/>
</dbReference>
<dbReference type="GO" id="GO:0046872">
    <property type="term" value="F:metal ion binding"/>
    <property type="evidence" value="ECO:0007669"/>
    <property type="project" value="UniProtKB-KW"/>
</dbReference>
<keyword evidence="6" id="KW-0378">Hydrolase</keyword>
<dbReference type="Pfam" id="PF22516">
    <property type="entry name" value="PreP_C"/>
    <property type="match status" value="1"/>
</dbReference>
<dbReference type="FunFam" id="3.30.830.10:FF:000034">
    <property type="entry name" value="presequence protease 1, chloroplastic/mitochondrial"/>
    <property type="match status" value="1"/>
</dbReference>
<dbReference type="GO" id="GO:0004222">
    <property type="term" value="F:metalloendopeptidase activity"/>
    <property type="evidence" value="ECO:0007669"/>
    <property type="project" value="TreeGrafter"/>
</dbReference>